<evidence type="ECO:0000256" key="5">
    <source>
        <dbReference type="SAM" id="MobiDB-lite"/>
    </source>
</evidence>
<dbReference type="HOGENOM" id="CLU_038839_0_0_1"/>
<evidence type="ECO:0000256" key="3">
    <source>
        <dbReference type="ARBA" id="ARBA00022833"/>
    </source>
</evidence>
<proteinExistence type="inferred from homology"/>
<protein>
    <submittedName>
        <fullName evidence="7">DUF636 domain-containing protein</fullName>
    </submittedName>
</protein>
<dbReference type="KEGG" id="cci:CC1G_08151"/>
<keyword evidence="8" id="KW-1185">Reference proteome</keyword>
<gene>
    <name evidence="7" type="ORF">CC1G_08151</name>
</gene>
<dbReference type="RefSeq" id="XP_001837597.2">
    <property type="nucleotide sequence ID" value="XM_001837545.2"/>
</dbReference>
<dbReference type="Gene3D" id="3.90.1590.10">
    <property type="entry name" value="glutathione-dependent formaldehyde- activating enzyme (gfa)"/>
    <property type="match status" value="2"/>
</dbReference>
<dbReference type="InterPro" id="IPR011057">
    <property type="entry name" value="Mss4-like_sf"/>
</dbReference>
<dbReference type="GO" id="GO:0046872">
    <property type="term" value="F:metal ion binding"/>
    <property type="evidence" value="ECO:0007669"/>
    <property type="project" value="UniProtKB-KW"/>
</dbReference>
<evidence type="ECO:0000313" key="7">
    <source>
        <dbReference type="EMBL" id="EAU84221.2"/>
    </source>
</evidence>
<comment type="similarity">
    <text evidence="1">Belongs to the Gfa family.</text>
</comment>
<dbReference type="eggNOG" id="ENOG502SH4K">
    <property type="taxonomic scope" value="Eukaryota"/>
</dbReference>
<keyword evidence="2" id="KW-0479">Metal-binding</keyword>
<evidence type="ECO:0000256" key="1">
    <source>
        <dbReference type="ARBA" id="ARBA00005495"/>
    </source>
</evidence>
<dbReference type="OMA" id="AWLEWWT"/>
<dbReference type="GO" id="GO:0016846">
    <property type="term" value="F:carbon-sulfur lyase activity"/>
    <property type="evidence" value="ECO:0007669"/>
    <property type="project" value="InterPro"/>
</dbReference>
<dbReference type="InterPro" id="IPR006913">
    <property type="entry name" value="CENP-V/GFA"/>
</dbReference>
<evidence type="ECO:0000256" key="4">
    <source>
        <dbReference type="ARBA" id="ARBA00023239"/>
    </source>
</evidence>
<evidence type="ECO:0000259" key="6">
    <source>
        <dbReference type="Pfam" id="PF04828"/>
    </source>
</evidence>
<dbReference type="AlphaFoldDB" id="A8NZ40"/>
<dbReference type="PANTHER" id="PTHR33337">
    <property type="entry name" value="GFA DOMAIN-CONTAINING PROTEIN"/>
    <property type="match status" value="1"/>
</dbReference>
<sequence>MGYMDVRVDGEPLSLDSTESNPIPADLSNLTAYKSSSYAIRYFCSTCSAHMFFRTNETSGDPHWAVLPGVLEKVDGIVSIDHHIFLGDTLDGGLADHYQRTGDKRISRHKTWDKDPANAGVGELPVGWRDPSAKTTSNASPETLPYYCHCKSVQFHLTRATKPSDDPRVYWLVPGEEPTDPIRFITAHCLCNSCRLTGGGLIQSWTMVPPENVIDPTTNAPVQLADPAKRLRGLKQYNSSPGKHREFCGTCGATVFWWKDKDESDDSPVPMDVSVGLVDQAAAGGARAESWLAWYDQLIHKEFALSQETVKALEQGLADTLKEPRDDDDA</sequence>
<organism evidence="7 8">
    <name type="scientific">Coprinopsis cinerea (strain Okayama-7 / 130 / ATCC MYA-4618 / FGSC 9003)</name>
    <name type="common">Inky cap fungus</name>
    <name type="synonym">Hormographiella aspergillata</name>
    <dbReference type="NCBI Taxonomy" id="240176"/>
    <lineage>
        <taxon>Eukaryota</taxon>
        <taxon>Fungi</taxon>
        <taxon>Dikarya</taxon>
        <taxon>Basidiomycota</taxon>
        <taxon>Agaricomycotina</taxon>
        <taxon>Agaricomycetes</taxon>
        <taxon>Agaricomycetidae</taxon>
        <taxon>Agaricales</taxon>
        <taxon>Agaricineae</taxon>
        <taxon>Psathyrellaceae</taxon>
        <taxon>Coprinopsis</taxon>
    </lineage>
</organism>
<dbReference type="PANTHER" id="PTHR33337:SF40">
    <property type="entry name" value="CENP-V_GFA DOMAIN-CONTAINING PROTEIN-RELATED"/>
    <property type="match status" value="1"/>
</dbReference>
<reference evidence="7 8" key="1">
    <citation type="journal article" date="2010" name="Proc. Natl. Acad. Sci. U.S.A.">
        <title>Insights into evolution of multicellular fungi from the assembled chromosomes of the mushroom Coprinopsis cinerea (Coprinus cinereus).</title>
        <authorList>
            <person name="Stajich J.E."/>
            <person name="Wilke S.K."/>
            <person name="Ahren D."/>
            <person name="Au C.H."/>
            <person name="Birren B.W."/>
            <person name="Borodovsky M."/>
            <person name="Burns C."/>
            <person name="Canback B."/>
            <person name="Casselton L.A."/>
            <person name="Cheng C.K."/>
            <person name="Deng J."/>
            <person name="Dietrich F.S."/>
            <person name="Fargo D.C."/>
            <person name="Farman M.L."/>
            <person name="Gathman A.C."/>
            <person name="Goldberg J."/>
            <person name="Guigo R."/>
            <person name="Hoegger P.J."/>
            <person name="Hooker J.B."/>
            <person name="Huggins A."/>
            <person name="James T.Y."/>
            <person name="Kamada T."/>
            <person name="Kilaru S."/>
            <person name="Kodira C."/>
            <person name="Kues U."/>
            <person name="Kupfer D."/>
            <person name="Kwan H.S."/>
            <person name="Lomsadze A."/>
            <person name="Li W."/>
            <person name="Lilly W.W."/>
            <person name="Ma L.J."/>
            <person name="Mackey A.J."/>
            <person name="Manning G."/>
            <person name="Martin F."/>
            <person name="Muraguchi H."/>
            <person name="Natvig D.O."/>
            <person name="Palmerini H."/>
            <person name="Ramesh M.A."/>
            <person name="Rehmeyer C.J."/>
            <person name="Roe B.A."/>
            <person name="Shenoy N."/>
            <person name="Stanke M."/>
            <person name="Ter-Hovhannisyan V."/>
            <person name="Tunlid A."/>
            <person name="Velagapudi R."/>
            <person name="Vision T.J."/>
            <person name="Zeng Q."/>
            <person name="Zolan M.E."/>
            <person name="Pukkila P.J."/>
        </authorList>
    </citation>
    <scope>NUCLEOTIDE SEQUENCE [LARGE SCALE GENOMIC DNA]</scope>
    <source>
        <strain evidence="8">Okayama-7 / 130 / ATCC MYA-4618 / FGSC 9003</strain>
    </source>
</reference>
<feature type="domain" description="CENP-V/GFA" evidence="6">
    <location>
        <begin position="185"/>
        <end position="291"/>
    </location>
</feature>
<keyword evidence="3" id="KW-0862">Zinc</keyword>
<name>A8NZ40_COPC7</name>
<keyword evidence="4" id="KW-0456">Lyase</keyword>
<dbReference type="InParanoid" id="A8NZ40"/>
<comment type="caution">
    <text evidence="7">The sequence shown here is derived from an EMBL/GenBank/DDBJ whole genome shotgun (WGS) entry which is preliminary data.</text>
</comment>
<dbReference type="SUPFAM" id="SSF51316">
    <property type="entry name" value="Mss4-like"/>
    <property type="match status" value="2"/>
</dbReference>
<evidence type="ECO:0000256" key="2">
    <source>
        <dbReference type="ARBA" id="ARBA00022723"/>
    </source>
</evidence>
<dbReference type="Pfam" id="PF04828">
    <property type="entry name" value="GFA"/>
    <property type="match status" value="1"/>
</dbReference>
<feature type="compositionally biased region" description="Basic and acidic residues" evidence="5">
    <location>
        <begin position="1"/>
        <end position="10"/>
    </location>
</feature>
<dbReference type="OrthoDB" id="5422068at2759"/>
<dbReference type="EMBL" id="AACS02000005">
    <property type="protein sequence ID" value="EAU84221.2"/>
    <property type="molecule type" value="Genomic_DNA"/>
</dbReference>
<feature type="region of interest" description="Disordered" evidence="5">
    <location>
        <begin position="1"/>
        <end position="20"/>
    </location>
</feature>
<accession>A8NZ40</accession>
<dbReference type="Proteomes" id="UP000001861">
    <property type="component" value="Unassembled WGS sequence"/>
</dbReference>
<dbReference type="GeneID" id="6014157"/>
<evidence type="ECO:0000313" key="8">
    <source>
        <dbReference type="Proteomes" id="UP000001861"/>
    </source>
</evidence>
<dbReference type="VEuPathDB" id="FungiDB:CC1G_08151"/>